<reference evidence="3" key="1">
    <citation type="submission" date="2023-03" db="EMBL/GenBank/DDBJ databases">
        <authorList>
            <person name="Steffen K."/>
            <person name="Cardenas P."/>
        </authorList>
    </citation>
    <scope>NUCLEOTIDE SEQUENCE</scope>
</reference>
<gene>
    <name evidence="3" type="ORF">GBAR_LOCUS485</name>
</gene>
<feature type="domain" description="HECT" evidence="2">
    <location>
        <begin position="61"/>
        <end position="173"/>
    </location>
</feature>
<evidence type="ECO:0000256" key="1">
    <source>
        <dbReference type="ARBA" id="ARBA00022786"/>
    </source>
</evidence>
<evidence type="ECO:0000259" key="2">
    <source>
        <dbReference type="Pfam" id="PF00632"/>
    </source>
</evidence>
<name>A0AA35QSK8_GEOBA</name>
<dbReference type="GO" id="GO:0004842">
    <property type="term" value="F:ubiquitin-protein transferase activity"/>
    <property type="evidence" value="ECO:0007669"/>
    <property type="project" value="InterPro"/>
</dbReference>
<comment type="caution">
    <text evidence="3">The sequence shown here is derived from an EMBL/GenBank/DDBJ whole genome shotgun (WGS) entry which is preliminary data.</text>
</comment>
<dbReference type="SUPFAM" id="SSF56204">
    <property type="entry name" value="Hect, E3 ligase catalytic domain"/>
    <property type="match status" value="1"/>
</dbReference>
<dbReference type="InterPro" id="IPR000569">
    <property type="entry name" value="HECT_dom"/>
</dbReference>
<proteinExistence type="predicted"/>
<sequence length="220" mass="24883">MPLVISVFSRFGVRQLPTPLKFQHTLSQVATYEFFSKPSATLSLLHSGIPEQHRPFWRELSVDDLFTIYCAQTVSVETVLGMLENAVGTNGNEERILCYVRLYVGSMNSDTRCSFLRFVTGSTVCSSPTIEISFNSLSGSAPRPIAHTCAPSLELSWTYNMYLELMKSIKMNIIIGIQMILVLKKIKETIVEHSNTSMHVTPKTLMRWLCIELPVIILFR</sequence>
<dbReference type="AlphaFoldDB" id="A0AA35QSK8"/>
<organism evidence="3 4">
    <name type="scientific">Geodia barretti</name>
    <name type="common">Barrett's horny sponge</name>
    <dbReference type="NCBI Taxonomy" id="519541"/>
    <lineage>
        <taxon>Eukaryota</taxon>
        <taxon>Metazoa</taxon>
        <taxon>Porifera</taxon>
        <taxon>Demospongiae</taxon>
        <taxon>Heteroscleromorpha</taxon>
        <taxon>Tetractinellida</taxon>
        <taxon>Astrophorina</taxon>
        <taxon>Geodiidae</taxon>
        <taxon>Geodia</taxon>
    </lineage>
</organism>
<protein>
    <recommendedName>
        <fullName evidence="2">HECT domain-containing protein</fullName>
    </recommendedName>
</protein>
<dbReference type="Proteomes" id="UP001174909">
    <property type="component" value="Unassembled WGS sequence"/>
</dbReference>
<dbReference type="InterPro" id="IPR035983">
    <property type="entry name" value="Hect_E3_ubiquitin_ligase"/>
</dbReference>
<dbReference type="EMBL" id="CASHTH010000073">
    <property type="protein sequence ID" value="CAI7990418.1"/>
    <property type="molecule type" value="Genomic_DNA"/>
</dbReference>
<accession>A0AA35QSK8</accession>
<dbReference type="Pfam" id="PF00632">
    <property type="entry name" value="HECT"/>
    <property type="match status" value="1"/>
</dbReference>
<evidence type="ECO:0000313" key="4">
    <source>
        <dbReference type="Proteomes" id="UP001174909"/>
    </source>
</evidence>
<keyword evidence="1" id="KW-0833">Ubl conjugation pathway</keyword>
<keyword evidence="4" id="KW-1185">Reference proteome</keyword>
<evidence type="ECO:0000313" key="3">
    <source>
        <dbReference type="EMBL" id="CAI7990418.1"/>
    </source>
</evidence>